<evidence type="ECO:0000259" key="6">
    <source>
        <dbReference type="PROSITE" id="PS52015"/>
    </source>
</evidence>
<evidence type="ECO:0000256" key="5">
    <source>
        <dbReference type="SAM" id="MobiDB-lite"/>
    </source>
</evidence>
<keyword evidence="8" id="KW-1185">Reference proteome</keyword>
<dbReference type="InterPro" id="IPR006260">
    <property type="entry name" value="TonB/TolA_C"/>
</dbReference>
<dbReference type="GO" id="GO:0055085">
    <property type="term" value="P:transmembrane transport"/>
    <property type="evidence" value="ECO:0007669"/>
    <property type="project" value="InterPro"/>
</dbReference>
<keyword evidence="2" id="KW-0812">Transmembrane</keyword>
<sequence length="338" mass="35473">MIRYVEAAFCLVLALLIHLAFWIGQPEEGALGGAGNGGTEALSMQASSESFAAMVEHWDRPVEVGQTIEMRQPETPQAPLADLPSIAAAPTEMRPLETMERQEIDVAPETPRTAAPAELSVDPPRTEGITLPTDTIDRPQQDRRQALASPRPMSDAAAVATPEVDTTPAEPAATEAAISRSSPPRARPREIEPAPPAPQQPAVASTEPNRSNEPVSEARPDTTAAGTGGAEVAGNAGPSSAPSMSPADRSSLVAEWGAQIVADLNRRSVRARGRRGTVLLDLTIARDGTVLAARVSQSSGNARLDEASLAVIQQGAVPPAPSSLQLAQQRFSVPLRIQ</sequence>
<dbReference type="AlphaFoldDB" id="A0A7S9LUZ1"/>
<feature type="compositionally biased region" description="Low complexity" evidence="5">
    <location>
        <begin position="232"/>
        <end position="248"/>
    </location>
</feature>
<feature type="compositionally biased region" description="Basic and acidic residues" evidence="5">
    <location>
        <begin position="135"/>
        <end position="145"/>
    </location>
</feature>
<dbReference type="KEGG" id="poz:I0K15_07635"/>
<evidence type="ECO:0000313" key="8">
    <source>
        <dbReference type="Proteomes" id="UP000594800"/>
    </source>
</evidence>
<dbReference type="Pfam" id="PF03544">
    <property type="entry name" value="TonB_C"/>
    <property type="match status" value="1"/>
</dbReference>
<dbReference type="RefSeq" id="WP_196104856.1">
    <property type="nucleotide sequence ID" value="NZ_CP064942.1"/>
</dbReference>
<proteinExistence type="predicted"/>
<dbReference type="Proteomes" id="UP000594800">
    <property type="component" value="Chromosome"/>
</dbReference>
<reference evidence="7 8" key="1">
    <citation type="submission" date="2020-11" db="EMBL/GenBank/DDBJ databases">
        <title>Description of Pontivivens ytuae sp. nov. isolated from deep sea sediment of Mariana Trench.</title>
        <authorList>
            <person name="Wang Z."/>
            <person name="Sun Q.-L."/>
            <person name="Xu X.-D."/>
            <person name="Tang Y.-Z."/>
            <person name="Zhang J."/>
        </authorList>
    </citation>
    <scope>NUCLEOTIDE SEQUENCE [LARGE SCALE GENOMIC DNA]</scope>
    <source>
        <strain evidence="7 8">MT2928</strain>
    </source>
</reference>
<organism evidence="7 8">
    <name type="scientific">Pontivivens ytuae</name>
    <dbReference type="NCBI Taxonomy" id="2789856"/>
    <lineage>
        <taxon>Bacteria</taxon>
        <taxon>Pseudomonadati</taxon>
        <taxon>Pseudomonadota</taxon>
        <taxon>Alphaproteobacteria</taxon>
        <taxon>Rhodobacterales</taxon>
        <taxon>Paracoccaceae</taxon>
        <taxon>Pontivivens</taxon>
    </lineage>
</organism>
<feature type="region of interest" description="Disordered" evidence="5">
    <location>
        <begin position="106"/>
        <end position="248"/>
    </location>
</feature>
<comment type="subcellular location">
    <subcellularLocation>
        <location evidence="1">Membrane</location>
        <topology evidence="1">Single-pass membrane protein</topology>
    </subcellularLocation>
</comment>
<dbReference type="PROSITE" id="PS52015">
    <property type="entry name" value="TONB_CTD"/>
    <property type="match status" value="1"/>
</dbReference>
<dbReference type="EMBL" id="CP064942">
    <property type="protein sequence ID" value="QPH55594.1"/>
    <property type="molecule type" value="Genomic_DNA"/>
</dbReference>
<feature type="compositionally biased region" description="Low complexity" evidence="5">
    <location>
        <begin position="107"/>
        <end position="118"/>
    </location>
</feature>
<accession>A0A7S9LUZ1</accession>
<name>A0A7S9LUZ1_9RHOB</name>
<evidence type="ECO:0000256" key="2">
    <source>
        <dbReference type="ARBA" id="ARBA00022692"/>
    </source>
</evidence>
<evidence type="ECO:0000256" key="3">
    <source>
        <dbReference type="ARBA" id="ARBA00022989"/>
    </source>
</evidence>
<dbReference type="InterPro" id="IPR037682">
    <property type="entry name" value="TonB_C"/>
</dbReference>
<keyword evidence="4" id="KW-0472">Membrane</keyword>
<evidence type="ECO:0000313" key="7">
    <source>
        <dbReference type="EMBL" id="QPH55594.1"/>
    </source>
</evidence>
<protein>
    <submittedName>
        <fullName evidence="7">TonB family protein</fullName>
    </submittedName>
</protein>
<feature type="compositionally biased region" description="Low complexity" evidence="5">
    <location>
        <begin position="160"/>
        <end position="184"/>
    </location>
</feature>
<keyword evidence="3" id="KW-1133">Transmembrane helix</keyword>
<dbReference type="SUPFAM" id="SSF74653">
    <property type="entry name" value="TolA/TonB C-terminal domain"/>
    <property type="match status" value="1"/>
</dbReference>
<evidence type="ECO:0000256" key="4">
    <source>
        <dbReference type="ARBA" id="ARBA00023136"/>
    </source>
</evidence>
<dbReference type="Gene3D" id="3.30.1150.10">
    <property type="match status" value="1"/>
</dbReference>
<dbReference type="GO" id="GO:0016020">
    <property type="term" value="C:membrane"/>
    <property type="evidence" value="ECO:0007669"/>
    <property type="project" value="UniProtKB-SubCell"/>
</dbReference>
<evidence type="ECO:0000256" key="1">
    <source>
        <dbReference type="ARBA" id="ARBA00004167"/>
    </source>
</evidence>
<feature type="domain" description="TonB C-terminal" evidence="6">
    <location>
        <begin position="250"/>
        <end position="338"/>
    </location>
</feature>
<gene>
    <name evidence="7" type="ORF">I0K15_07635</name>
</gene>
<dbReference type="NCBIfam" id="TIGR01352">
    <property type="entry name" value="tonB_Cterm"/>
    <property type="match status" value="1"/>
</dbReference>